<feature type="compositionally biased region" description="Polar residues" evidence="2">
    <location>
        <begin position="380"/>
        <end position="395"/>
    </location>
</feature>
<dbReference type="PANTHER" id="PTHR19963:SF30">
    <property type="entry name" value="ENDONUCLEASE_EXONUCLEASE_PHOSPHATASE DOMAIN-CONTAINING PROTEIN"/>
    <property type="match status" value="1"/>
</dbReference>
<dbReference type="PANTHER" id="PTHR19963">
    <property type="entry name" value="CCHC-TYPE DOMAIN-CONTAINING PROTEIN"/>
    <property type="match status" value="1"/>
</dbReference>
<feature type="coiled-coil region" evidence="1">
    <location>
        <begin position="352"/>
        <end position="379"/>
    </location>
</feature>
<evidence type="ECO:0000256" key="2">
    <source>
        <dbReference type="SAM" id="MobiDB-lite"/>
    </source>
</evidence>
<accession>A0A2H9T5C0</accession>
<feature type="compositionally biased region" description="Polar residues" evidence="2">
    <location>
        <begin position="108"/>
        <end position="117"/>
    </location>
</feature>
<dbReference type="AlphaFoldDB" id="A0A2H9T5C0"/>
<name>A0A2H9T5C0_9ZZZZ</name>
<protein>
    <submittedName>
        <fullName evidence="3">Uncharacterized protein</fullName>
    </submittedName>
</protein>
<feature type="region of interest" description="Disordered" evidence="2">
    <location>
        <begin position="28"/>
        <end position="128"/>
    </location>
</feature>
<evidence type="ECO:0000256" key="1">
    <source>
        <dbReference type="SAM" id="Coils"/>
    </source>
</evidence>
<comment type="caution">
    <text evidence="3">The sequence shown here is derived from an EMBL/GenBank/DDBJ whole genome shotgun (WGS) entry which is preliminary data.</text>
</comment>
<reference evidence="3" key="1">
    <citation type="journal article" date="2017" name="Appl. Environ. Microbiol.">
        <title>Molecular characterization of an Endozoicomonas-like organism causing infection in king scallop Pecten maximus L.</title>
        <authorList>
            <person name="Cano I."/>
            <person name="van Aerle R."/>
            <person name="Ross S."/>
            <person name="Verner-Jeffreys D.W."/>
            <person name="Paley R.K."/>
            <person name="Rimmer G."/>
            <person name="Ryder D."/>
            <person name="Hooper P."/>
            <person name="Stone D."/>
            <person name="Feist S.W."/>
        </authorList>
    </citation>
    <scope>NUCLEOTIDE SEQUENCE</scope>
</reference>
<feature type="compositionally biased region" description="Basic and acidic residues" evidence="2">
    <location>
        <begin position="118"/>
        <end position="127"/>
    </location>
</feature>
<sequence length="416" mass="46836">MDNIDLTGEIADLDARIAALKDTSIRLKSQSTPLSSKHKQVKGSGPRDSGLDSTWPSGKSVGYKNTRDTMYMGPRPSVRFDDDTSNTRAHDDVGLGSRSTKYEDYGDSYSSQQGSTHDNPRTDRNNIDDGVTIRRRKTIDHEKEIRDEAEIRPKPMTNYMKPATYDGTGSWLDYQAHFEACSSINHWTESQKGLYLAASLRGHAQTVLGNMSKDKPCQYTSLTSALEARFAPKNQTELYRSMLKQKRLGPSETIPELGEGIKRLTYLAYPTVSRDVVEMMAKDNFIDALPDGDMRLRIKQSRPKSLNEAVGLAVEIESFCKVERDRRDEMKYVRSASGVDPDHNPNHGDEAIENLTSMLGSLQKSIKKLEKDMHDLKACSKQTQRGSKQRNQTALPMTHKREGTMYSVTFVRNLVI</sequence>
<gene>
    <name evidence="3" type="ORF">CI610_02661</name>
</gene>
<feature type="region of interest" description="Disordered" evidence="2">
    <location>
        <begin position="380"/>
        <end position="400"/>
    </location>
</feature>
<organism evidence="3">
    <name type="scientific">invertebrate metagenome</name>
    <dbReference type="NCBI Taxonomy" id="1711999"/>
    <lineage>
        <taxon>unclassified sequences</taxon>
        <taxon>metagenomes</taxon>
        <taxon>organismal metagenomes</taxon>
    </lineage>
</organism>
<dbReference type="EMBL" id="NSIT01000188">
    <property type="protein sequence ID" value="PJE78408.1"/>
    <property type="molecule type" value="Genomic_DNA"/>
</dbReference>
<evidence type="ECO:0000313" key="3">
    <source>
        <dbReference type="EMBL" id="PJE78408.1"/>
    </source>
</evidence>
<proteinExistence type="predicted"/>
<keyword evidence="1" id="KW-0175">Coiled coil</keyword>